<reference evidence="3" key="1">
    <citation type="submission" date="2017-02" db="UniProtKB">
        <authorList>
            <consortium name="WormBaseParasite"/>
        </authorList>
    </citation>
    <scope>IDENTIFICATION</scope>
</reference>
<dbReference type="OrthoDB" id="5850953at2759"/>
<evidence type="ECO:0000313" key="2">
    <source>
        <dbReference type="Proteomes" id="UP000276776"/>
    </source>
</evidence>
<sequence>MLFMLEHKISEHQFKNCLNCLGEGCFPPAGYGIGSYYPMAMSDPSRPHVDAVNSNMIDDNYPPPYASSSDVETNLDFIQVASELNCRGFDENCRWSNTNEDELDWTVLISTPQVEPWVTALQTSLIPDSSAAVLISGNRNAWDSGQLVSDTLPCIVSPIQLTATVWRSSVNDPIQQQPNLQICSRNVHSNLPNSNCNIFPIQNGIPVTVNVPEPRDPTTPAQIVLVGDNFVGTYGGALFVQDIFVDGEVLSDCSAEVIPSSTHSDKLLKQQSGRPIPLNSFQDSMDTLVDVQELNSLQEISDWRSSSISQFTQPSQMDSAMAVCLKLSCNPAEKDCGWHNGIVGWSIWTRTDSFSNPLTGIVMPPSGSKGFLVASYDNNFNSSIHHIISPRITVSTREQPLYFCFYEYFSLGGARFAICVDKFGKRCFYSKTDILNDNHVKESRRWNLKCAELPVGTYQIHVLAENKGPNKGEIGFMPLRVSRDLAGNDVVC</sequence>
<organism evidence="3">
    <name type="scientific">Thelazia callipaeda</name>
    <name type="common">Oriental eyeworm</name>
    <name type="synonym">Parasitic nematode</name>
    <dbReference type="NCBI Taxonomy" id="103827"/>
    <lineage>
        <taxon>Eukaryota</taxon>
        <taxon>Metazoa</taxon>
        <taxon>Ecdysozoa</taxon>
        <taxon>Nematoda</taxon>
        <taxon>Chromadorea</taxon>
        <taxon>Rhabditida</taxon>
        <taxon>Spirurina</taxon>
        <taxon>Spiruromorpha</taxon>
        <taxon>Thelazioidea</taxon>
        <taxon>Thelaziidae</taxon>
        <taxon>Thelazia</taxon>
    </lineage>
</organism>
<proteinExistence type="predicted"/>
<accession>A0A0N5CXI0</accession>
<dbReference type="OMA" id="WSNTNED"/>
<protein>
    <submittedName>
        <fullName evidence="3">MAM domain-containing protein</fullName>
    </submittedName>
</protein>
<dbReference type="EMBL" id="UYYF01004320">
    <property type="protein sequence ID" value="VDN02300.1"/>
    <property type="molecule type" value="Genomic_DNA"/>
</dbReference>
<keyword evidence="2" id="KW-1185">Reference proteome</keyword>
<dbReference type="Proteomes" id="UP000276776">
    <property type="component" value="Unassembled WGS sequence"/>
</dbReference>
<evidence type="ECO:0000313" key="3">
    <source>
        <dbReference type="WBParaSite" id="TCLT_0000510701-mRNA-1"/>
    </source>
</evidence>
<dbReference type="WBParaSite" id="TCLT_0000510701-mRNA-1">
    <property type="protein sequence ID" value="TCLT_0000510701-mRNA-1"/>
    <property type="gene ID" value="TCLT_0000510701"/>
</dbReference>
<name>A0A0N5CXI0_THECL</name>
<dbReference type="AlphaFoldDB" id="A0A0N5CXI0"/>
<gene>
    <name evidence="1" type="ORF">TCLT_LOCUS5096</name>
</gene>
<evidence type="ECO:0000313" key="1">
    <source>
        <dbReference type="EMBL" id="VDN02300.1"/>
    </source>
</evidence>
<reference evidence="1 2" key="2">
    <citation type="submission" date="2018-11" db="EMBL/GenBank/DDBJ databases">
        <authorList>
            <consortium name="Pathogen Informatics"/>
        </authorList>
    </citation>
    <scope>NUCLEOTIDE SEQUENCE [LARGE SCALE GENOMIC DNA]</scope>
</reference>